<dbReference type="PRINTS" id="PR01021">
    <property type="entry name" value="OMPADOMAIN"/>
</dbReference>
<keyword evidence="2 4" id="KW-0472">Membrane</keyword>
<dbReference type="RefSeq" id="WP_203324462.1">
    <property type="nucleotide sequence ID" value="NZ_CP069213.1"/>
</dbReference>
<proteinExistence type="predicted"/>
<dbReference type="Proteomes" id="UP000596252">
    <property type="component" value="Chromosome"/>
</dbReference>
<dbReference type="PANTHER" id="PTHR30329:SF21">
    <property type="entry name" value="LIPOPROTEIN YIAD-RELATED"/>
    <property type="match status" value="1"/>
</dbReference>
<reference evidence="7 8" key="1">
    <citation type="journal article" date="2012" name="Antonie Van Leeuwenhoek">
        <title>Shewanella litorisediminis sp. nov., a gammaproteobacterium isolated from a tidal flat sediment.</title>
        <authorList>
            <person name="Lee M.H."/>
            <person name="Yoon J.H."/>
        </authorList>
    </citation>
    <scope>NUCLEOTIDE SEQUENCE [LARGE SCALE GENOMIC DNA]</scope>
    <source>
        <strain evidence="7 8">SMK1-12</strain>
    </source>
</reference>
<evidence type="ECO:0000256" key="3">
    <source>
        <dbReference type="ARBA" id="ARBA00023237"/>
    </source>
</evidence>
<name>A0ABX7G0B8_9GAMM</name>
<keyword evidence="3" id="KW-0998">Cell outer membrane</keyword>
<organism evidence="7 8">
    <name type="scientific">Shewanella litorisediminis</name>
    <dbReference type="NCBI Taxonomy" id="1173586"/>
    <lineage>
        <taxon>Bacteria</taxon>
        <taxon>Pseudomonadati</taxon>
        <taxon>Pseudomonadota</taxon>
        <taxon>Gammaproteobacteria</taxon>
        <taxon>Alteromonadales</taxon>
        <taxon>Shewanellaceae</taxon>
        <taxon>Shewanella</taxon>
    </lineage>
</organism>
<evidence type="ECO:0000313" key="8">
    <source>
        <dbReference type="Proteomes" id="UP000596252"/>
    </source>
</evidence>
<evidence type="ECO:0000256" key="1">
    <source>
        <dbReference type="ARBA" id="ARBA00004442"/>
    </source>
</evidence>
<dbReference type="PROSITE" id="PS51123">
    <property type="entry name" value="OMPA_2"/>
    <property type="match status" value="1"/>
</dbReference>
<evidence type="ECO:0000256" key="2">
    <source>
        <dbReference type="ARBA" id="ARBA00023136"/>
    </source>
</evidence>
<dbReference type="PROSITE" id="PS01068">
    <property type="entry name" value="OMPA_1"/>
    <property type="match status" value="1"/>
</dbReference>
<feature type="chain" id="PRO_5046798223" evidence="5">
    <location>
        <begin position="21"/>
        <end position="187"/>
    </location>
</feature>
<evidence type="ECO:0000256" key="5">
    <source>
        <dbReference type="SAM" id="SignalP"/>
    </source>
</evidence>
<dbReference type="InterPro" id="IPR036737">
    <property type="entry name" value="OmpA-like_sf"/>
</dbReference>
<dbReference type="PANTHER" id="PTHR30329">
    <property type="entry name" value="STATOR ELEMENT OF FLAGELLAR MOTOR COMPLEX"/>
    <property type="match status" value="1"/>
</dbReference>
<sequence length="187" mass="19747">MNPWLCVGVLVGLISLPLHAISDKDGDGVPDFKDACPGTPAGSRVGANGCIIPVSAPAPVCLMTSQMNPYPSSCHQGEILSIYFDFGSAFVPFEAAAKLAWLAKSIESDTVSLLLQGHTDDIGSEAANYRLSAERADNVAASLAMDFAIPKARITTASFGESMPVAPNNTEIGRQQNRRVDILILVE</sequence>
<evidence type="ECO:0000256" key="4">
    <source>
        <dbReference type="PROSITE-ProRule" id="PRU00473"/>
    </source>
</evidence>
<feature type="domain" description="OmpA-like" evidence="6">
    <location>
        <begin position="71"/>
        <end position="187"/>
    </location>
</feature>
<comment type="subcellular location">
    <subcellularLocation>
        <location evidence="1">Cell outer membrane</location>
    </subcellularLocation>
</comment>
<keyword evidence="5" id="KW-0732">Signal</keyword>
<gene>
    <name evidence="7" type="ORF">JQC75_12790</name>
</gene>
<dbReference type="InterPro" id="IPR006664">
    <property type="entry name" value="OMP_bac"/>
</dbReference>
<dbReference type="InterPro" id="IPR006690">
    <property type="entry name" value="OMPA-like_CS"/>
</dbReference>
<dbReference type="Pfam" id="PF00691">
    <property type="entry name" value="OmpA"/>
    <property type="match status" value="1"/>
</dbReference>
<dbReference type="InterPro" id="IPR006665">
    <property type="entry name" value="OmpA-like"/>
</dbReference>
<dbReference type="EMBL" id="CP069213">
    <property type="protein sequence ID" value="QRH00752.1"/>
    <property type="molecule type" value="Genomic_DNA"/>
</dbReference>
<dbReference type="Gene3D" id="3.30.1330.60">
    <property type="entry name" value="OmpA-like domain"/>
    <property type="match status" value="1"/>
</dbReference>
<evidence type="ECO:0000259" key="6">
    <source>
        <dbReference type="PROSITE" id="PS51123"/>
    </source>
</evidence>
<keyword evidence="8" id="KW-1185">Reference proteome</keyword>
<dbReference type="SUPFAM" id="SSF103647">
    <property type="entry name" value="TSP type-3 repeat"/>
    <property type="match status" value="1"/>
</dbReference>
<feature type="signal peptide" evidence="5">
    <location>
        <begin position="1"/>
        <end position="20"/>
    </location>
</feature>
<dbReference type="SUPFAM" id="SSF103088">
    <property type="entry name" value="OmpA-like"/>
    <property type="match status" value="1"/>
</dbReference>
<dbReference type="InterPro" id="IPR028974">
    <property type="entry name" value="TSP_type-3_rpt"/>
</dbReference>
<evidence type="ECO:0000313" key="7">
    <source>
        <dbReference type="EMBL" id="QRH00752.1"/>
    </source>
</evidence>
<protein>
    <submittedName>
        <fullName evidence="7">OmpA family protein</fullName>
    </submittedName>
</protein>
<dbReference type="InterPro" id="IPR050330">
    <property type="entry name" value="Bact_OuterMem_StrucFunc"/>
</dbReference>
<accession>A0ABX7G0B8</accession>
<dbReference type="CDD" id="cd07185">
    <property type="entry name" value="OmpA_C-like"/>
    <property type="match status" value="1"/>
</dbReference>